<dbReference type="PROSITE" id="PS51272">
    <property type="entry name" value="SLH"/>
    <property type="match status" value="3"/>
</dbReference>
<feature type="domain" description="SLH" evidence="1">
    <location>
        <begin position="339"/>
        <end position="402"/>
    </location>
</feature>
<reference evidence="2 3" key="1">
    <citation type="submission" date="2020-06" db="EMBL/GenBank/DDBJ databases">
        <authorList>
            <person name="Criscuolo A."/>
        </authorList>
    </citation>
    <scope>NUCLEOTIDE SEQUENCE [LARGE SCALE GENOMIC DNA]</scope>
    <source>
        <strain evidence="2">1804121828</strain>
    </source>
</reference>
<evidence type="ECO:0000313" key="2">
    <source>
        <dbReference type="EMBL" id="CAC9931251.1"/>
    </source>
</evidence>
<dbReference type="InterPro" id="IPR051465">
    <property type="entry name" value="Cell_Envelope_Struct_Comp"/>
</dbReference>
<dbReference type="RefSeq" id="WP_180499779.1">
    <property type="nucleotide sequence ID" value="NZ_CAIJCS010000019.1"/>
</dbReference>
<protein>
    <recommendedName>
        <fullName evidence="1">SLH domain-containing protein</fullName>
    </recommendedName>
</protein>
<keyword evidence="3" id="KW-1185">Reference proteome</keyword>
<dbReference type="EMBL" id="CAIJCS010000019">
    <property type="protein sequence ID" value="CAC9931251.1"/>
    <property type="molecule type" value="Genomic_DNA"/>
</dbReference>
<feature type="domain" description="SLH" evidence="1">
    <location>
        <begin position="279"/>
        <end position="338"/>
    </location>
</feature>
<organism evidence="2 3">
    <name type="scientific">Aedoeadaptatus nemausensis</name>
    <dbReference type="NCBI Taxonomy" id="2582829"/>
    <lineage>
        <taxon>Bacteria</taxon>
        <taxon>Bacillati</taxon>
        <taxon>Bacillota</taxon>
        <taxon>Tissierellia</taxon>
        <taxon>Tissierellales</taxon>
        <taxon>Peptoniphilaceae</taxon>
        <taxon>Aedoeadaptatus</taxon>
    </lineage>
</organism>
<evidence type="ECO:0000313" key="3">
    <source>
        <dbReference type="Proteomes" id="UP000586454"/>
    </source>
</evidence>
<comment type="caution">
    <text evidence="2">The sequence shown here is derived from an EMBL/GenBank/DDBJ whole genome shotgun (WGS) entry which is preliminary data.</text>
</comment>
<evidence type="ECO:0000259" key="1">
    <source>
        <dbReference type="PROSITE" id="PS51272"/>
    </source>
</evidence>
<dbReference type="Proteomes" id="UP000586454">
    <property type="component" value="Unassembled WGS sequence"/>
</dbReference>
<accession>A0A6V6Y3M7</accession>
<dbReference type="PANTHER" id="PTHR43308">
    <property type="entry name" value="OUTER MEMBRANE PROTEIN ALPHA-RELATED"/>
    <property type="match status" value="1"/>
</dbReference>
<proteinExistence type="predicted"/>
<dbReference type="AlphaFoldDB" id="A0A6V6Y3M7"/>
<name>A0A6V6Y3M7_9FIRM</name>
<gene>
    <name evidence="2" type="ORF">PEPNEM18_00945</name>
</gene>
<dbReference type="PANTHER" id="PTHR43308:SF1">
    <property type="entry name" value="OUTER MEMBRANE PROTEIN ALPHA"/>
    <property type="match status" value="1"/>
</dbReference>
<dbReference type="InterPro" id="IPR001119">
    <property type="entry name" value="SLH_dom"/>
</dbReference>
<feature type="domain" description="SLH" evidence="1">
    <location>
        <begin position="405"/>
        <end position="467"/>
    </location>
</feature>
<sequence length="467" mass="54039">MSKILKRWRSIALIGLLFFVITPRVYANNENNYEGSHVYLLVNSGALELYNDSIETHIQDFARDLKRKNPVNRVSLVISNSYEEQRLIKEASVFDDVHVLSTDKEDEKPLDLTSNMEKVIELQKRENPNFKQVVVFIDNDGGLSDVSFDSSSDQDFQKIANEHMLGIYSSAKELTSRFKPDTDVYVIRTRTPLYVLEDGDEYDELFYLNQTRSMTEVLFNNLQNAGLYFVHFDPDEMKIALDTIKEKIAISAKKPMPIPIVEEKRKEEPEIESDMEIYRIEHFNDVRETDWYYRAVQHVVQNSFMTGTGSRLFSPEENLSRAQLAQIIYNIDGNKSTGRESFFKDVQGNQWYTDAVNWAYENGVVSGYGDGNFGPNDPVSREQAMTIMYRYIKKSTKVEVQGSPLVFFGDKSRISPYAIEAMTWASYEKILNGDENKNLKPLDKIKRSEIAQTLYKLDNKKFFIKNL</sequence>
<dbReference type="Pfam" id="PF00395">
    <property type="entry name" value="SLH"/>
    <property type="match status" value="3"/>
</dbReference>